<accession>A0A9D6V5W9</accession>
<evidence type="ECO:0000256" key="7">
    <source>
        <dbReference type="SAM" id="Phobius"/>
    </source>
</evidence>
<proteinExistence type="inferred from homology"/>
<name>A0A9D6V5W9_9BACT</name>
<keyword evidence="5 7" id="KW-1133">Transmembrane helix</keyword>
<feature type="transmembrane region" description="Helical" evidence="7">
    <location>
        <begin position="127"/>
        <end position="148"/>
    </location>
</feature>
<feature type="transmembrane region" description="Helical" evidence="7">
    <location>
        <begin position="195"/>
        <end position="212"/>
    </location>
</feature>
<evidence type="ECO:0000313" key="9">
    <source>
        <dbReference type="Proteomes" id="UP000807825"/>
    </source>
</evidence>
<evidence type="ECO:0000256" key="3">
    <source>
        <dbReference type="ARBA" id="ARBA00022475"/>
    </source>
</evidence>
<feature type="transmembrane region" description="Helical" evidence="7">
    <location>
        <begin position="262"/>
        <end position="282"/>
    </location>
</feature>
<keyword evidence="4 7" id="KW-0812">Transmembrane</keyword>
<protein>
    <submittedName>
        <fullName evidence="8">Permease</fullName>
    </submittedName>
</protein>
<dbReference type="Pfam" id="PF03773">
    <property type="entry name" value="ArsP_1"/>
    <property type="match status" value="1"/>
</dbReference>
<dbReference type="GO" id="GO:0005886">
    <property type="term" value="C:plasma membrane"/>
    <property type="evidence" value="ECO:0007669"/>
    <property type="project" value="UniProtKB-SubCell"/>
</dbReference>
<dbReference type="PANTHER" id="PTHR34184:SF4">
    <property type="entry name" value="UPF0718 PROTEIN YCGR"/>
    <property type="match status" value="1"/>
</dbReference>
<evidence type="ECO:0000256" key="6">
    <source>
        <dbReference type="ARBA" id="ARBA00023136"/>
    </source>
</evidence>
<dbReference type="EMBL" id="JACRDE010000571">
    <property type="protein sequence ID" value="MBI5252137.1"/>
    <property type="molecule type" value="Genomic_DNA"/>
</dbReference>
<feature type="transmembrane region" description="Helical" evidence="7">
    <location>
        <begin position="355"/>
        <end position="378"/>
    </location>
</feature>
<sequence>MSEDAHCSHSEATHGNHACGCPSCNATEHSSTMISSEENLPTFSQRTEAATLTIEIGFLCFAIVLFLLGRTQGFRELVGDLSISFVAIMLEAMPFMLLGSVVGGLIETFVPQEWVSRSLAGRKHATVFVAAGLGLVFPVCECAIVPVVRRLLHKGVPLSGAIAFLLGGPIVNPIVAGSTWLAYRSDWSFLGTRMICGYSIAVAVALIMNFLLRDKNVLLDEATLEHGSSCGCGVHNHEVAAEPAVARFFAAFQHACDDFFDVGRFLVIGAFVAALARTLIGVDALGDLFGSPGIAILMMMGLAVALNLCSETDAFIAAGFRGVLPDTAQMAFMVLGPMLDMKLLLMYLTMFRKRAIVTLSLLVFMTVLAAMLLLQYGLGGLPGGQ</sequence>
<keyword evidence="3" id="KW-1003">Cell membrane</keyword>
<feature type="transmembrane region" description="Helical" evidence="7">
    <location>
        <begin position="49"/>
        <end position="69"/>
    </location>
</feature>
<evidence type="ECO:0000256" key="5">
    <source>
        <dbReference type="ARBA" id="ARBA00022989"/>
    </source>
</evidence>
<dbReference type="AlphaFoldDB" id="A0A9D6V5W9"/>
<feature type="transmembrane region" description="Helical" evidence="7">
    <location>
        <begin position="160"/>
        <end position="183"/>
    </location>
</feature>
<dbReference type="Proteomes" id="UP000807825">
    <property type="component" value="Unassembled WGS sequence"/>
</dbReference>
<reference evidence="8" key="1">
    <citation type="submission" date="2020-07" db="EMBL/GenBank/DDBJ databases">
        <title>Huge and variable diversity of episymbiotic CPR bacteria and DPANN archaea in groundwater ecosystems.</title>
        <authorList>
            <person name="He C.Y."/>
            <person name="Keren R."/>
            <person name="Whittaker M."/>
            <person name="Farag I.F."/>
            <person name="Doudna J."/>
            <person name="Cate J.H.D."/>
            <person name="Banfield J.F."/>
        </authorList>
    </citation>
    <scope>NUCLEOTIDE SEQUENCE</scope>
    <source>
        <strain evidence="8">NC_groundwater_1664_Pr3_B-0.1um_52_9</strain>
    </source>
</reference>
<evidence type="ECO:0000256" key="4">
    <source>
        <dbReference type="ARBA" id="ARBA00022692"/>
    </source>
</evidence>
<evidence type="ECO:0000256" key="2">
    <source>
        <dbReference type="ARBA" id="ARBA00006386"/>
    </source>
</evidence>
<comment type="similarity">
    <text evidence="2">Belongs to the UPF0718 family.</text>
</comment>
<organism evidence="8 9">
    <name type="scientific">Desulfomonile tiedjei</name>
    <dbReference type="NCBI Taxonomy" id="2358"/>
    <lineage>
        <taxon>Bacteria</taxon>
        <taxon>Pseudomonadati</taxon>
        <taxon>Thermodesulfobacteriota</taxon>
        <taxon>Desulfomonilia</taxon>
        <taxon>Desulfomonilales</taxon>
        <taxon>Desulfomonilaceae</taxon>
        <taxon>Desulfomonile</taxon>
    </lineage>
</organism>
<dbReference type="PANTHER" id="PTHR34184">
    <property type="entry name" value="UPF0718 PROTEIN YCGR"/>
    <property type="match status" value="1"/>
</dbReference>
<gene>
    <name evidence="8" type="ORF">HY912_21795</name>
</gene>
<feature type="transmembrane region" description="Helical" evidence="7">
    <location>
        <begin position="289"/>
        <end position="308"/>
    </location>
</feature>
<evidence type="ECO:0000313" key="8">
    <source>
        <dbReference type="EMBL" id="MBI5252137.1"/>
    </source>
</evidence>
<feature type="transmembrane region" description="Helical" evidence="7">
    <location>
        <begin position="81"/>
        <end position="106"/>
    </location>
</feature>
<evidence type="ECO:0000256" key="1">
    <source>
        <dbReference type="ARBA" id="ARBA00004651"/>
    </source>
</evidence>
<comment type="subcellular location">
    <subcellularLocation>
        <location evidence="1">Cell membrane</location>
        <topology evidence="1">Multi-pass membrane protein</topology>
    </subcellularLocation>
</comment>
<dbReference type="InterPro" id="IPR005524">
    <property type="entry name" value="DUF318"/>
</dbReference>
<comment type="caution">
    <text evidence="8">The sequence shown here is derived from an EMBL/GenBank/DDBJ whole genome shotgun (WGS) entry which is preliminary data.</text>
</comment>
<keyword evidence="6 7" id="KW-0472">Membrane</keyword>
<dbReference type="InterPro" id="IPR052923">
    <property type="entry name" value="UPF0718"/>
</dbReference>